<dbReference type="SUPFAM" id="SSF55785">
    <property type="entry name" value="PYP-like sensor domain (PAS domain)"/>
    <property type="match status" value="1"/>
</dbReference>
<keyword evidence="3" id="KW-1185">Reference proteome</keyword>
<dbReference type="RefSeq" id="WP_009628957.1">
    <property type="nucleotide sequence ID" value="NZ_VBTY01000225.1"/>
</dbReference>
<evidence type="ECO:0000313" key="3">
    <source>
        <dbReference type="Proteomes" id="UP001152872"/>
    </source>
</evidence>
<dbReference type="Gene3D" id="3.30.450.20">
    <property type="entry name" value="PAS domain"/>
    <property type="match status" value="1"/>
</dbReference>
<dbReference type="PROSITE" id="PS50112">
    <property type="entry name" value="PAS"/>
    <property type="match status" value="1"/>
</dbReference>
<feature type="domain" description="PAS" evidence="1">
    <location>
        <begin position="14"/>
        <end position="70"/>
    </location>
</feature>
<dbReference type="Proteomes" id="UP001152872">
    <property type="component" value="Unassembled WGS sequence"/>
</dbReference>
<dbReference type="Pfam" id="PF13426">
    <property type="entry name" value="PAS_9"/>
    <property type="match status" value="1"/>
</dbReference>
<dbReference type="NCBIfam" id="TIGR00229">
    <property type="entry name" value="sensory_box"/>
    <property type="match status" value="1"/>
</dbReference>
<dbReference type="InterPro" id="IPR035965">
    <property type="entry name" value="PAS-like_dom_sf"/>
</dbReference>
<sequence length="91" mass="10016">MTHPSFTVQCHYSIITTNLDGIIQVFNQGAEQMLGYSMGEIVGQATPAIFCDDREIAERAVTLSTELERDIPAGFAVLTTKASRHWTVKEG</sequence>
<evidence type="ECO:0000313" key="2">
    <source>
        <dbReference type="EMBL" id="MDG3496763.1"/>
    </source>
</evidence>
<comment type="caution">
    <text evidence="2">The sequence shown here is derived from an EMBL/GenBank/DDBJ whole genome shotgun (WGS) entry which is preliminary data.</text>
</comment>
<proteinExistence type="predicted"/>
<dbReference type="CDD" id="cd00130">
    <property type="entry name" value="PAS"/>
    <property type="match status" value="1"/>
</dbReference>
<protein>
    <submittedName>
        <fullName evidence="2">PAS domain-containing protein</fullName>
    </submittedName>
</protein>
<organism evidence="2 3">
    <name type="scientific">Pseudanabaena catenata USMAC16</name>
    <dbReference type="NCBI Taxonomy" id="1855837"/>
    <lineage>
        <taxon>Bacteria</taxon>
        <taxon>Bacillati</taxon>
        <taxon>Cyanobacteriota</taxon>
        <taxon>Cyanophyceae</taxon>
        <taxon>Pseudanabaenales</taxon>
        <taxon>Pseudanabaenaceae</taxon>
        <taxon>Pseudanabaena</taxon>
    </lineage>
</organism>
<evidence type="ECO:0000259" key="1">
    <source>
        <dbReference type="PROSITE" id="PS50112"/>
    </source>
</evidence>
<dbReference type="AlphaFoldDB" id="A0A9X4MA93"/>
<name>A0A9X4MA93_9CYAN</name>
<dbReference type="InterPro" id="IPR000014">
    <property type="entry name" value="PAS"/>
</dbReference>
<reference evidence="2" key="1">
    <citation type="submission" date="2019-05" db="EMBL/GenBank/DDBJ databases">
        <title>Whole genome sequencing of Pseudanabaena catenata USMAC16.</title>
        <authorList>
            <person name="Khan Z."/>
            <person name="Omar W.M."/>
            <person name="Convey P."/>
            <person name="Merican F."/>
            <person name="Najimudin N."/>
        </authorList>
    </citation>
    <scope>NUCLEOTIDE SEQUENCE</scope>
    <source>
        <strain evidence="2">USMAC16</strain>
    </source>
</reference>
<accession>A0A9X4MA93</accession>
<dbReference type="EMBL" id="VBTY01000225">
    <property type="protein sequence ID" value="MDG3496763.1"/>
    <property type="molecule type" value="Genomic_DNA"/>
</dbReference>
<gene>
    <name evidence="2" type="ORF">FEV09_19670</name>
</gene>